<evidence type="ECO:0000313" key="2">
    <source>
        <dbReference type="Proteomes" id="UP000214720"/>
    </source>
</evidence>
<sequence>MSAFRISGTRRTECSRRSQYASNVDAYDPKIPELLIELEEVHNDFSVDERAQLLARIGHRHVFI</sequence>
<proteinExistence type="predicted"/>
<comment type="caution">
    <text evidence="1">The sequence shown here is derived from an EMBL/GenBank/DDBJ whole genome shotgun (WGS) entry which is preliminary data.</text>
</comment>
<dbReference type="RefSeq" id="WP_256983796.1">
    <property type="nucleotide sequence ID" value="NZ_MTHB01000265.1"/>
</dbReference>
<dbReference type="Proteomes" id="UP000214720">
    <property type="component" value="Unassembled WGS sequence"/>
</dbReference>
<accession>A0A226WQ29</accession>
<protein>
    <submittedName>
        <fullName evidence="1">Uncharacterized protein</fullName>
    </submittedName>
</protein>
<name>A0A226WQ29_CABSO</name>
<dbReference type="AlphaFoldDB" id="A0A226WQ29"/>
<organism evidence="1 2">
    <name type="scientific">Caballeronia sordidicola</name>
    <name type="common">Burkholderia sordidicola</name>
    <dbReference type="NCBI Taxonomy" id="196367"/>
    <lineage>
        <taxon>Bacteria</taxon>
        <taxon>Pseudomonadati</taxon>
        <taxon>Pseudomonadota</taxon>
        <taxon>Betaproteobacteria</taxon>
        <taxon>Burkholderiales</taxon>
        <taxon>Burkholderiaceae</taxon>
        <taxon>Caballeronia</taxon>
    </lineage>
</organism>
<evidence type="ECO:0000313" key="1">
    <source>
        <dbReference type="EMBL" id="OXC72738.1"/>
    </source>
</evidence>
<reference evidence="2" key="1">
    <citation type="submission" date="2017-01" db="EMBL/GenBank/DDBJ databases">
        <title>Genome Analysis of Deinococcus marmoris KOPRI26562.</title>
        <authorList>
            <person name="Kim J.H."/>
            <person name="Oh H.-M."/>
        </authorList>
    </citation>
    <scope>NUCLEOTIDE SEQUENCE [LARGE SCALE GENOMIC DNA]</scope>
    <source>
        <strain evidence="2">PAMC 26633</strain>
    </source>
</reference>
<gene>
    <name evidence="1" type="ORF">BSU04_40645</name>
</gene>
<dbReference type="EMBL" id="MTHB01000265">
    <property type="protein sequence ID" value="OXC72738.1"/>
    <property type="molecule type" value="Genomic_DNA"/>
</dbReference>